<proteinExistence type="predicted"/>
<gene>
    <name evidence="1" type="ORF">SAMN06265222_106115</name>
</gene>
<dbReference type="RefSeq" id="WP_283432867.1">
    <property type="nucleotide sequence ID" value="NZ_CAWLDM010000001.1"/>
</dbReference>
<reference evidence="1 2" key="1">
    <citation type="submission" date="2017-05" db="EMBL/GenBank/DDBJ databases">
        <authorList>
            <person name="Varghese N."/>
            <person name="Submissions S."/>
        </authorList>
    </citation>
    <scope>NUCLEOTIDE SEQUENCE [LARGE SCALE GENOMIC DNA]</scope>
    <source>
        <strain evidence="1 2">DSM 25457</strain>
    </source>
</reference>
<accession>A0ABY1Q4R4</accession>
<dbReference type="Proteomes" id="UP001158067">
    <property type="component" value="Unassembled WGS sequence"/>
</dbReference>
<evidence type="ECO:0000313" key="2">
    <source>
        <dbReference type="Proteomes" id="UP001158067"/>
    </source>
</evidence>
<evidence type="ECO:0000313" key="1">
    <source>
        <dbReference type="EMBL" id="SMP58779.1"/>
    </source>
</evidence>
<name>A0ABY1Q4R4_9BACT</name>
<dbReference type="EMBL" id="FXUG01000006">
    <property type="protein sequence ID" value="SMP58779.1"/>
    <property type="molecule type" value="Genomic_DNA"/>
</dbReference>
<sequence>MKSATFFLLIGILLVPMGCSDNRPKNILDGADQEAIDEYKAYQDSILAAENSE</sequence>
<comment type="caution">
    <text evidence="1">The sequence shown here is derived from an EMBL/GenBank/DDBJ whole genome shotgun (WGS) entry which is preliminary data.</text>
</comment>
<organism evidence="1 2">
    <name type="scientific">Neorhodopirellula lusitana</name>
    <dbReference type="NCBI Taxonomy" id="445327"/>
    <lineage>
        <taxon>Bacteria</taxon>
        <taxon>Pseudomonadati</taxon>
        <taxon>Planctomycetota</taxon>
        <taxon>Planctomycetia</taxon>
        <taxon>Pirellulales</taxon>
        <taxon>Pirellulaceae</taxon>
        <taxon>Neorhodopirellula</taxon>
    </lineage>
</organism>
<evidence type="ECO:0008006" key="3">
    <source>
        <dbReference type="Google" id="ProtNLM"/>
    </source>
</evidence>
<keyword evidence="2" id="KW-1185">Reference proteome</keyword>
<protein>
    <recommendedName>
        <fullName evidence="3">Secreted protein</fullName>
    </recommendedName>
</protein>